<protein>
    <submittedName>
        <fullName evidence="6">Uncharacterized protein</fullName>
    </submittedName>
</protein>
<dbReference type="OMA" id="LWITSEE"/>
<dbReference type="Gene3D" id="3.80.10.10">
    <property type="entry name" value="Ribonuclease Inhibitor"/>
    <property type="match status" value="1"/>
</dbReference>
<dbReference type="InterPro" id="IPR032675">
    <property type="entry name" value="LRR_dom_sf"/>
</dbReference>
<keyword evidence="2" id="KW-0677">Repeat</keyword>
<organism evidence="6 7">
    <name type="scientific">Amborella trichopoda</name>
    <dbReference type="NCBI Taxonomy" id="13333"/>
    <lineage>
        <taxon>Eukaryota</taxon>
        <taxon>Viridiplantae</taxon>
        <taxon>Streptophyta</taxon>
        <taxon>Embryophyta</taxon>
        <taxon>Tracheophyta</taxon>
        <taxon>Spermatophyta</taxon>
        <taxon>Magnoliopsida</taxon>
        <taxon>Amborellales</taxon>
        <taxon>Amborellaceae</taxon>
        <taxon>Amborella</taxon>
    </lineage>
</organism>
<dbReference type="InterPro" id="IPR003591">
    <property type="entry name" value="Leu-rich_rpt_typical-subtyp"/>
</dbReference>
<proteinExistence type="predicted"/>
<dbReference type="eggNOG" id="KOG4658">
    <property type="taxonomic scope" value="Eukaryota"/>
</dbReference>
<feature type="domain" description="Disease resistance R13L4/SHOC-2-like LRR" evidence="5">
    <location>
        <begin position="200"/>
        <end position="306"/>
    </location>
</feature>
<evidence type="ECO:0000256" key="1">
    <source>
        <dbReference type="ARBA" id="ARBA00022614"/>
    </source>
</evidence>
<keyword evidence="1" id="KW-0433">Leucine-rich repeat</keyword>
<dbReference type="Gene3D" id="1.10.8.430">
    <property type="entry name" value="Helical domain of apoptotic protease-activating factors"/>
    <property type="match status" value="1"/>
</dbReference>
<evidence type="ECO:0000259" key="4">
    <source>
        <dbReference type="Pfam" id="PF00931"/>
    </source>
</evidence>
<feature type="domain" description="NB-ARC" evidence="4">
    <location>
        <begin position="1"/>
        <end position="68"/>
    </location>
</feature>
<evidence type="ECO:0000313" key="7">
    <source>
        <dbReference type="Proteomes" id="UP000017836"/>
    </source>
</evidence>
<dbReference type="InterPro" id="IPR027417">
    <property type="entry name" value="P-loop_NTPase"/>
</dbReference>
<dbReference type="STRING" id="13333.U5DDT9"/>
<evidence type="ECO:0000256" key="2">
    <source>
        <dbReference type="ARBA" id="ARBA00022737"/>
    </source>
</evidence>
<reference evidence="7" key="1">
    <citation type="journal article" date="2013" name="Science">
        <title>The Amborella genome and the evolution of flowering plants.</title>
        <authorList>
            <consortium name="Amborella Genome Project"/>
        </authorList>
    </citation>
    <scope>NUCLEOTIDE SEQUENCE [LARGE SCALE GENOMIC DNA]</scope>
</reference>
<dbReference type="Gramene" id="ERN19582">
    <property type="protein sequence ID" value="ERN19582"/>
    <property type="gene ID" value="AMTR_s00062p00106870"/>
</dbReference>
<accession>U5DDT9</accession>
<evidence type="ECO:0000256" key="3">
    <source>
        <dbReference type="ARBA" id="ARBA00022821"/>
    </source>
</evidence>
<evidence type="ECO:0000313" key="6">
    <source>
        <dbReference type="EMBL" id="ERN19582.1"/>
    </source>
</evidence>
<dbReference type="Gene3D" id="3.40.50.300">
    <property type="entry name" value="P-loop containing nucleotide triphosphate hydrolases"/>
    <property type="match status" value="1"/>
</dbReference>
<dbReference type="InterPro" id="IPR002182">
    <property type="entry name" value="NB-ARC"/>
</dbReference>
<dbReference type="EMBL" id="KI392068">
    <property type="protein sequence ID" value="ERN19582.1"/>
    <property type="molecule type" value="Genomic_DNA"/>
</dbReference>
<dbReference type="Pfam" id="PF23598">
    <property type="entry name" value="LRR_14"/>
    <property type="match status" value="1"/>
</dbReference>
<sequence length="325" mass="36793">MLILDDMWDLLDIDRIRVPRPNAQNRCKIIITTRQLAICNLMETDKITKLDVLQKGDAWNLFHQKAGEVVDLPNIEPCAREIVRECSGLPLAIITVGCAMKGKSSVQVWENASRALREASPEIEALWISSSSRNFGKFLVKAGLGLQEAPMVEDWIVVERISLLGNEIKRLPNNPFCSRLETLLLQGNQTLENIPDGLFESMEALQVLNLSFTKLCSLPPSLSNLSNLRFLSLGDCKNLEDIPPLGKLKQLQVLNLRGTGFTRLPQEMGELVNLRHLDLSYTSDLQEIEYGLISRLTNLEELDMYESRYILEMEMVVQNGRSWRA</sequence>
<dbReference type="GO" id="GO:0006952">
    <property type="term" value="P:defense response"/>
    <property type="evidence" value="ECO:0007669"/>
    <property type="project" value="UniProtKB-KW"/>
</dbReference>
<gene>
    <name evidence="6" type="ORF">AMTR_s00062p00106870</name>
</gene>
<dbReference type="InterPro" id="IPR055414">
    <property type="entry name" value="LRR_R13L4/SHOC2-like"/>
</dbReference>
<dbReference type="AlphaFoldDB" id="U5DDT9"/>
<dbReference type="PRINTS" id="PR00364">
    <property type="entry name" value="DISEASERSIST"/>
</dbReference>
<dbReference type="SUPFAM" id="SSF52058">
    <property type="entry name" value="L domain-like"/>
    <property type="match status" value="1"/>
</dbReference>
<keyword evidence="3" id="KW-0611">Plant defense</keyword>
<dbReference type="Proteomes" id="UP000017836">
    <property type="component" value="Unassembled WGS sequence"/>
</dbReference>
<keyword evidence="7" id="KW-1185">Reference proteome</keyword>
<name>U5DDT9_AMBTC</name>
<dbReference type="HOGENOM" id="CLU_856175_0_0_1"/>
<dbReference type="SUPFAM" id="SSF52540">
    <property type="entry name" value="P-loop containing nucleoside triphosphate hydrolases"/>
    <property type="match status" value="1"/>
</dbReference>
<dbReference type="PANTHER" id="PTHR36766">
    <property type="entry name" value="PLANT BROAD-SPECTRUM MILDEW RESISTANCE PROTEIN RPW8"/>
    <property type="match status" value="1"/>
</dbReference>
<dbReference type="SMART" id="SM00369">
    <property type="entry name" value="LRR_TYP"/>
    <property type="match status" value="3"/>
</dbReference>
<evidence type="ECO:0000259" key="5">
    <source>
        <dbReference type="Pfam" id="PF23598"/>
    </source>
</evidence>
<dbReference type="Pfam" id="PF00931">
    <property type="entry name" value="NB-ARC"/>
    <property type="match status" value="1"/>
</dbReference>
<dbReference type="PANTHER" id="PTHR36766:SF58">
    <property type="entry name" value="NB-ARC DOMAIN-CONTAINING PROTEIN"/>
    <property type="match status" value="1"/>
</dbReference>
<dbReference type="GO" id="GO:0043531">
    <property type="term" value="F:ADP binding"/>
    <property type="evidence" value="ECO:0007669"/>
    <property type="project" value="InterPro"/>
</dbReference>
<dbReference type="InterPro" id="IPR042197">
    <property type="entry name" value="Apaf_helical"/>
</dbReference>